<sequence length="123" mass="13386">MVTCPIFWVHSSSSSRSSASSLLLCHSRLASSRLPRVSSFVHLASEPASFGSKYVGSRTRPSDPLIRIADPIYPTIPGDPVLFRPRGNMIPLILGSSSGQSHPPIVEHQILCPRPLHQLSHLV</sequence>
<dbReference type="Proteomes" id="UP000076722">
    <property type="component" value="Unassembled WGS sequence"/>
</dbReference>
<dbReference type="EMBL" id="KV419396">
    <property type="protein sequence ID" value="KZS97535.1"/>
    <property type="molecule type" value="Genomic_DNA"/>
</dbReference>
<gene>
    <name evidence="1" type="ORF">SISNIDRAFT_449055</name>
</gene>
<protein>
    <submittedName>
        <fullName evidence="1">Uncharacterized protein</fullName>
    </submittedName>
</protein>
<feature type="non-terminal residue" evidence="1">
    <location>
        <position position="123"/>
    </location>
</feature>
<accession>A0A164Z4B8</accession>
<evidence type="ECO:0000313" key="1">
    <source>
        <dbReference type="EMBL" id="KZS97535.1"/>
    </source>
</evidence>
<dbReference type="AlphaFoldDB" id="A0A164Z4B8"/>
<name>A0A164Z4B8_9AGAM</name>
<evidence type="ECO:0000313" key="2">
    <source>
        <dbReference type="Proteomes" id="UP000076722"/>
    </source>
</evidence>
<organism evidence="1 2">
    <name type="scientific">Sistotremastrum niveocremeum HHB9708</name>
    <dbReference type="NCBI Taxonomy" id="1314777"/>
    <lineage>
        <taxon>Eukaryota</taxon>
        <taxon>Fungi</taxon>
        <taxon>Dikarya</taxon>
        <taxon>Basidiomycota</taxon>
        <taxon>Agaricomycotina</taxon>
        <taxon>Agaricomycetes</taxon>
        <taxon>Sistotremastrales</taxon>
        <taxon>Sistotremastraceae</taxon>
        <taxon>Sertulicium</taxon>
        <taxon>Sertulicium niveocremeum</taxon>
    </lineage>
</organism>
<proteinExistence type="predicted"/>
<keyword evidence="2" id="KW-1185">Reference proteome</keyword>
<reference evidence="1 2" key="1">
    <citation type="journal article" date="2016" name="Mol. Biol. Evol.">
        <title>Comparative Genomics of Early-Diverging Mushroom-Forming Fungi Provides Insights into the Origins of Lignocellulose Decay Capabilities.</title>
        <authorList>
            <person name="Nagy L.G."/>
            <person name="Riley R."/>
            <person name="Tritt A."/>
            <person name="Adam C."/>
            <person name="Daum C."/>
            <person name="Floudas D."/>
            <person name="Sun H."/>
            <person name="Yadav J.S."/>
            <person name="Pangilinan J."/>
            <person name="Larsson K.H."/>
            <person name="Matsuura K."/>
            <person name="Barry K."/>
            <person name="Labutti K."/>
            <person name="Kuo R."/>
            <person name="Ohm R.A."/>
            <person name="Bhattacharya S.S."/>
            <person name="Shirouzu T."/>
            <person name="Yoshinaga Y."/>
            <person name="Martin F.M."/>
            <person name="Grigoriev I.V."/>
            <person name="Hibbett D.S."/>
        </authorList>
    </citation>
    <scope>NUCLEOTIDE SEQUENCE [LARGE SCALE GENOMIC DNA]</scope>
    <source>
        <strain evidence="1 2">HHB9708</strain>
    </source>
</reference>